<sequence>MTILLLTKSLSFEQEFIRNLNDLGHEVLCSKKFLTDLQTRDYFGMDLNYFDTLILSETISDQEVSKILPFFLNFKCAIYRKTINPLSAETISTWEKTGITGFISQNTRFDELREELIACNEKKTVLKWEAPNNEEATLEIMLRNLSRQELQVFRILQESQKNYISRETLSQQLWGEPPTKSKESRLSGIIRSIKKKLGEYGYDESCLETSWGRGYRLENIKSKVPGDLKVVKS</sequence>
<gene>
    <name evidence="6" type="ORF">P7D85_09725</name>
</gene>
<dbReference type="EMBL" id="JARPYI010000004">
    <property type="protein sequence ID" value="MDT2600055.1"/>
    <property type="molecule type" value="Genomic_DNA"/>
</dbReference>
<dbReference type="InterPro" id="IPR016032">
    <property type="entry name" value="Sig_transdc_resp-reg_C-effctor"/>
</dbReference>
<dbReference type="InterPro" id="IPR001867">
    <property type="entry name" value="OmpR/PhoB-type_DNA-bd"/>
</dbReference>
<dbReference type="PROSITE" id="PS51755">
    <property type="entry name" value="OMPR_PHOB"/>
    <property type="match status" value="1"/>
</dbReference>
<accession>A0ABU3EYU5</accession>
<evidence type="ECO:0000313" key="7">
    <source>
        <dbReference type="Proteomes" id="UP001252875"/>
    </source>
</evidence>
<feature type="domain" description="OmpR/PhoB-type" evidence="5">
    <location>
        <begin position="114"/>
        <end position="219"/>
    </location>
</feature>
<organism evidence="6 7">
    <name type="scientific">Enterococcus hulanensis</name>
    <dbReference type="NCBI Taxonomy" id="2559929"/>
    <lineage>
        <taxon>Bacteria</taxon>
        <taxon>Bacillati</taxon>
        <taxon>Bacillota</taxon>
        <taxon>Bacilli</taxon>
        <taxon>Lactobacillales</taxon>
        <taxon>Enterococcaceae</taxon>
        <taxon>Enterococcus</taxon>
    </lineage>
</organism>
<evidence type="ECO:0000256" key="2">
    <source>
        <dbReference type="ARBA" id="ARBA00023125"/>
    </source>
</evidence>
<name>A0ABU3EYU5_9ENTE</name>
<evidence type="ECO:0000259" key="5">
    <source>
        <dbReference type="PROSITE" id="PS51755"/>
    </source>
</evidence>
<comment type="caution">
    <text evidence="6">The sequence shown here is derived from an EMBL/GenBank/DDBJ whole genome shotgun (WGS) entry which is preliminary data.</text>
</comment>
<evidence type="ECO:0000313" key="6">
    <source>
        <dbReference type="EMBL" id="MDT2600055.1"/>
    </source>
</evidence>
<dbReference type="SMART" id="SM00862">
    <property type="entry name" value="Trans_reg_C"/>
    <property type="match status" value="1"/>
</dbReference>
<evidence type="ECO:0000256" key="1">
    <source>
        <dbReference type="ARBA" id="ARBA00023015"/>
    </source>
</evidence>
<proteinExistence type="predicted"/>
<dbReference type="Pfam" id="PF00486">
    <property type="entry name" value="Trans_reg_C"/>
    <property type="match status" value="1"/>
</dbReference>
<keyword evidence="2 4" id="KW-0238">DNA-binding</keyword>
<evidence type="ECO:0000256" key="4">
    <source>
        <dbReference type="PROSITE-ProRule" id="PRU01091"/>
    </source>
</evidence>
<dbReference type="Proteomes" id="UP001252875">
    <property type="component" value="Unassembled WGS sequence"/>
</dbReference>
<dbReference type="RefSeq" id="WP_311822919.1">
    <property type="nucleotide sequence ID" value="NZ_JARPYF010000007.1"/>
</dbReference>
<protein>
    <submittedName>
        <fullName evidence="6">Helix-turn-helix domain-containing protein</fullName>
    </submittedName>
</protein>
<dbReference type="InterPro" id="IPR036388">
    <property type="entry name" value="WH-like_DNA-bd_sf"/>
</dbReference>
<reference evidence="6 7" key="1">
    <citation type="submission" date="2023-03" db="EMBL/GenBank/DDBJ databases">
        <authorList>
            <person name="Shen W."/>
            <person name="Cai J."/>
        </authorList>
    </citation>
    <scope>NUCLEOTIDE SEQUENCE [LARGE SCALE GENOMIC DNA]</scope>
    <source>
        <strain evidence="6 7">D6-4</strain>
    </source>
</reference>
<keyword evidence="3" id="KW-0804">Transcription</keyword>
<evidence type="ECO:0000256" key="3">
    <source>
        <dbReference type="ARBA" id="ARBA00023163"/>
    </source>
</evidence>
<keyword evidence="7" id="KW-1185">Reference proteome</keyword>
<keyword evidence="1" id="KW-0805">Transcription regulation</keyword>
<dbReference type="Gene3D" id="1.10.10.10">
    <property type="entry name" value="Winged helix-like DNA-binding domain superfamily/Winged helix DNA-binding domain"/>
    <property type="match status" value="1"/>
</dbReference>
<dbReference type="SUPFAM" id="SSF46894">
    <property type="entry name" value="C-terminal effector domain of the bipartite response regulators"/>
    <property type="match status" value="1"/>
</dbReference>
<feature type="DNA-binding region" description="OmpR/PhoB-type" evidence="4">
    <location>
        <begin position="114"/>
        <end position="219"/>
    </location>
</feature>